<sequence>MLQRLIELWDKNIAENAVVSDVILRSEQSLLEDEETREVTLIITPLGADQPVASVFLYEVEAGQTYEVEIEVEYADAQVNDSILGLWEKARKLVAEISLQEKKRFIAEGQLVESSVVLDYHFLLKSRDQQEETLQEWEQIVNRAASDLKKILQLS</sequence>
<organism evidence="1 2">
    <name type="scientific">Brevibacillus ruminantium</name>
    <dbReference type="NCBI Taxonomy" id="2950604"/>
    <lineage>
        <taxon>Bacteria</taxon>
        <taxon>Bacillati</taxon>
        <taxon>Bacillota</taxon>
        <taxon>Bacilli</taxon>
        <taxon>Bacillales</taxon>
        <taxon>Paenibacillaceae</taxon>
        <taxon>Brevibacillus</taxon>
    </lineage>
</organism>
<dbReference type="RefSeq" id="WP_251874391.1">
    <property type="nucleotide sequence ID" value="NZ_CP098755.1"/>
</dbReference>
<dbReference type="Proteomes" id="UP001056500">
    <property type="component" value="Chromosome"/>
</dbReference>
<dbReference type="EMBL" id="CP098755">
    <property type="protein sequence ID" value="USG67289.1"/>
    <property type="molecule type" value="Genomic_DNA"/>
</dbReference>
<evidence type="ECO:0008006" key="3">
    <source>
        <dbReference type="Google" id="ProtNLM"/>
    </source>
</evidence>
<proteinExistence type="predicted"/>
<evidence type="ECO:0000313" key="1">
    <source>
        <dbReference type="EMBL" id="USG67289.1"/>
    </source>
</evidence>
<keyword evidence="2" id="KW-1185">Reference proteome</keyword>
<gene>
    <name evidence="1" type="ORF">NDK47_08445</name>
</gene>
<reference evidence="1" key="1">
    <citation type="submission" date="2022-06" db="EMBL/GenBank/DDBJ databases">
        <title>Genome sequencing of Brevibacillus sp. BB3-R1.</title>
        <authorList>
            <person name="Heo J."/>
            <person name="Lee D."/>
            <person name="Won M."/>
            <person name="Han B.-H."/>
            <person name="Hong S.-B."/>
            <person name="Kwon S.-W."/>
        </authorList>
    </citation>
    <scope>NUCLEOTIDE SEQUENCE</scope>
    <source>
        <strain evidence="1">BB3-R1</strain>
    </source>
</reference>
<protein>
    <recommendedName>
        <fullName evidence="3">DUF4268 domain-containing protein</fullName>
    </recommendedName>
</protein>
<name>A0ABY4WKU4_9BACL</name>
<evidence type="ECO:0000313" key="2">
    <source>
        <dbReference type="Proteomes" id="UP001056500"/>
    </source>
</evidence>
<accession>A0ABY4WKU4</accession>